<evidence type="ECO:0000313" key="1">
    <source>
        <dbReference type="EMBL" id="OAY52877.1"/>
    </source>
</evidence>
<gene>
    <name evidence="1" type="ORF">MANES_04G118300</name>
</gene>
<reference evidence="1" key="1">
    <citation type="submission" date="2016-02" db="EMBL/GenBank/DDBJ databases">
        <title>WGS assembly of Manihot esculenta.</title>
        <authorList>
            <person name="Bredeson J.V."/>
            <person name="Prochnik S.E."/>
            <person name="Lyons J.B."/>
            <person name="Schmutz J."/>
            <person name="Grimwood J."/>
            <person name="Vrebalov J."/>
            <person name="Bart R.S."/>
            <person name="Amuge T."/>
            <person name="Ferguson M.E."/>
            <person name="Green R."/>
            <person name="Putnam N."/>
            <person name="Stites J."/>
            <person name="Rounsley S."/>
            <person name="Rokhsar D.S."/>
        </authorList>
    </citation>
    <scope>NUCLEOTIDE SEQUENCE [LARGE SCALE GENOMIC DNA]</scope>
    <source>
        <tissue evidence="1">Leaf</tissue>
    </source>
</reference>
<proteinExistence type="predicted"/>
<accession>A0A2C9W3X5</accession>
<dbReference type="EMBL" id="CM004390">
    <property type="protein sequence ID" value="OAY52877.1"/>
    <property type="molecule type" value="Genomic_DNA"/>
</dbReference>
<dbReference type="AlphaFoldDB" id="A0A2C9W3X5"/>
<organism evidence="1">
    <name type="scientific">Manihot esculenta</name>
    <name type="common">Cassava</name>
    <name type="synonym">Jatropha manihot</name>
    <dbReference type="NCBI Taxonomy" id="3983"/>
    <lineage>
        <taxon>Eukaryota</taxon>
        <taxon>Viridiplantae</taxon>
        <taxon>Streptophyta</taxon>
        <taxon>Embryophyta</taxon>
        <taxon>Tracheophyta</taxon>
        <taxon>Spermatophyta</taxon>
        <taxon>Magnoliopsida</taxon>
        <taxon>eudicotyledons</taxon>
        <taxon>Gunneridae</taxon>
        <taxon>Pentapetalae</taxon>
        <taxon>rosids</taxon>
        <taxon>fabids</taxon>
        <taxon>Malpighiales</taxon>
        <taxon>Euphorbiaceae</taxon>
        <taxon>Crotonoideae</taxon>
        <taxon>Manihoteae</taxon>
        <taxon>Manihot</taxon>
    </lineage>
</organism>
<name>A0A2C9W3X5_MANES</name>
<sequence length="60" mass="6884">MNSHAINKVSLTVSNDHCCNCKSIVFLQSNITIELDEITARRTPYCRLGWINEEYLHNSS</sequence>
<protein>
    <submittedName>
        <fullName evidence="1">Uncharacterized protein</fullName>
    </submittedName>
</protein>